<dbReference type="Pfam" id="PF01174">
    <property type="entry name" value="SNO"/>
    <property type="match status" value="1"/>
</dbReference>
<dbReference type="PANTHER" id="PTHR31559:SF0">
    <property type="entry name" value="PYRIDOXAL 5'-PHOSPHATE SYNTHASE SUBUNIT SNO1-RELATED"/>
    <property type="match status" value="1"/>
</dbReference>
<accession>A0A1G6LW56</accession>
<feature type="active site" description="Charge relay system" evidence="10 11">
    <location>
        <position position="170"/>
    </location>
</feature>
<keyword evidence="4 10" id="KW-0315">Glutamine amidotransferase</keyword>
<comment type="pathway">
    <text evidence="10">Cofactor biosynthesis; pyridoxal 5'-phosphate biosynthesis.</text>
</comment>
<dbReference type="Gene3D" id="3.40.50.880">
    <property type="match status" value="1"/>
</dbReference>
<keyword evidence="2 10" id="KW-0378">Hydrolase</keyword>
<name>A0A1G6LW56_9BACI</name>
<dbReference type="InterPro" id="IPR021196">
    <property type="entry name" value="PdxT/SNO_CS"/>
</dbReference>
<dbReference type="OrthoDB" id="9810320at2"/>
<dbReference type="SUPFAM" id="SSF52317">
    <property type="entry name" value="Class I glutamine amidotransferase-like"/>
    <property type="match status" value="1"/>
</dbReference>
<reference evidence="14" key="1">
    <citation type="submission" date="2016-09" db="EMBL/GenBank/DDBJ databases">
        <authorList>
            <person name="Varghese N."/>
            <person name="Submissions S."/>
        </authorList>
    </citation>
    <scope>NUCLEOTIDE SEQUENCE [LARGE SCALE GENOMIC DNA]</scope>
    <source>
        <strain evidence="14">25nlg</strain>
    </source>
</reference>
<evidence type="ECO:0000256" key="11">
    <source>
        <dbReference type="PIRSR" id="PIRSR005639-1"/>
    </source>
</evidence>
<evidence type="ECO:0000256" key="9">
    <source>
        <dbReference type="ARBA" id="ARBA00064749"/>
    </source>
</evidence>
<gene>
    <name evidence="10" type="primary">pdxT</name>
    <name evidence="13" type="ORF">SAMN05421737_1097</name>
</gene>
<dbReference type="HAMAP" id="MF_01615">
    <property type="entry name" value="PdxT"/>
    <property type="match status" value="1"/>
</dbReference>
<dbReference type="RefSeq" id="WP_090776190.1">
    <property type="nucleotide sequence ID" value="NZ_FMYM01000009.1"/>
</dbReference>
<evidence type="ECO:0000256" key="8">
    <source>
        <dbReference type="ARBA" id="ARBA00054599"/>
    </source>
</evidence>
<dbReference type="PROSITE" id="PS51273">
    <property type="entry name" value="GATASE_TYPE_1"/>
    <property type="match status" value="1"/>
</dbReference>
<comment type="subunit">
    <text evidence="9 10">In the presence of PdxS, forms a dodecamer of heterodimers. Only shows activity in the heterodimer.</text>
</comment>
<dbReference type="STRING" id="1464122.SAMN05421737_1097"/>
<evidence type="ECO:0000313" key="14">
    <source>
        <dbReference type="Proteomes" id="UP000242662"/>
    </source>
</evidence>
<dbReference type="PROSITE" id="PS01236">
    <property type="entry name" value="PDXT_SNO_1"/>
    <property type="match status" value="1"/>
</dbReference>
<evidence type="ECO:0000256" key="1">
    <source>
        <dbReference type="ARBA" id="ARBA00008345"/>
    </source>
</evidence>
<comment type="catalytic activity">
    <reaction evidence="7 10">
        <text>L-glutamine + H2O = L-glutamate + NH4(+)</text>
        <dbReference type="Rhea" id="RHEA:15889"/>
        <dbReference type="ChEBI" id="CHEBI:15377"/>
        <dbReference type="ChEBI" id="CHEBI:28938"/>
        <dbReference type="ChEBI" id="CHEBI:29985"/>
        <dbReference type="ChEBI" id="CHEBI:58359"/>
        <dbReference type="EC" id="3.5.1.2"/>
    </reaction>
</comment>
<dbReference type="EMBL" id="FMYM01000009">
    <property type="protein sequence ID" value="SDC46965.1"/>
    <property type="molecule type" value="Genomic_DNA"/>
</dbReference>
<evidence type="ECO:0000256" key="10">
    <source>
        <dbReference type="HAMAP-Rule" id="MF_01615"/>
    </source>
</evidence>
<comment type="similarity">
    <text evidence="1 10">Belongs to the glutaminase PdxT/SNO family.</text>
</comment>
<evidence type="ECO:0000256" key="6">
    <source>
        <dbReference type="ARBA" id="ARBA00047992"/>
    </source>
</evidence>
<dbReference type="PIRSF" id="PIRSF005639">
    <property type="entry name" value="Glut_amidoT_SNO"/>
    <property type="match status" value="1"/>
</dbReference>
<feature type="active site" description="Charge relay system" evidence="10 11">
    <location>
        <position position="172"/>
    </location>
</feature>
<dbReference type="GO" id="GO:0036381">
    <property type="term" value="F:pyridoxal 5'-phosphate synthase (glutamine hydrolysing) activity"/>
    <property type="evidence" value="ECO:0007669"/>
    <property type="project" value="UniProtKB-UniRule"/>
</dbReference>
<feature type="binding site" evidence="10 12">
    <location>
        <begin position="134"/>
        <end position="135"/>
    </location>
    <ligand>
        <name>L-glutamine</name>
        <dbReference type="ChEBI" id="CHEBI:58359"/>
    </ligand>
</feature>
<dbReference type="GO" id="GO:1903600">
    <property type="term" value="C:glutaminase complex"/>
    <property type="evidence" value="ECO:0007669"/>
    <property type="project" value="TreeGrafter"/>
</dbReference>
<dbReference type="GO" id="GO:0004359">
    <property type="term" value="F:glutaminase activity"/>
    <property type="evidence" value="ECO:0007669"/>
    <property type="project" value="UniProtKB-UniRule"/>
</dbReference>
<dbReference type="GO" id="GO:0042823">
    <property type="term" value="P:pyridoxal phosphate biosynthetic process"/>
    <property type="evidence" value="ECO:0007669"/>
    <property type="project" value="UniProtKB-UniRule"/>
</dbReference>
<comment type="catalytic activity">
    <reaction evidence="6 10">
        <text>aldehydo-D-ribose 5-phosphate + D-glyceraldehyde 3-phosphate + L-glutamine = pyridoxal 5'-phosphate + L-glutamate + phosphate + 3 H2O + H(+)</text>
        <dbReference type="Rhea" id="RHEA:31507"/>
        <dbReference type="ChEBI" id="CHEBI:15377"/>
        <dbReference type="ChEBI" id="CHEBI:15378"/>
        <dbReference type="ChEBI" id="CHEBI:29985"/>
        <dbReference type="ChEBI" id="CHEBI:43474"/>
        <dbReference type="ChEBI" id="CHEBI:58273"/>
        <dbReference type="ChEBI" id="CHEBI:58359"/>
        <dbReference type="ChEBI" id="CHEBI:59776"/>
        <dbReference type="ChEBI" id="CHEBI:597326"/>
        <dbReference type="EC" id="4.3.3.6"/>
    </reaction>
</comment>
<feature type="active site" description="Nucleophile" evidence="10 11">
    <location>
        <position position="79"/>
    </location>
</feature>
<dbReference type="EC" id="3.5.1.2" evidence="10"/>
<dbReference type="AlphaFoldDB" id="A0A1G6LW56"/>
<dbReference type="GO" id="GO:0008614">
    <property type="term" value="P:pyridoxine metabolic process"/>
    <property type="evidence" value="ECO:0007669"/>
    <property type="project" value="TreeGrafter"/>
</dbReference>
<comment type="function">
    <text evidence="8 10">Catalyzes the hydrolysis of glutamine to glutamate and ammonia as part of the biosynthesis of pyridoxal 5'-phosphate. The resulting ammonia molecule is channeled to the active site of PdxS.</text>
</comment>
<evidence type="ECO:0000256" key="12">
    <source>
        <dbReference type="PIRSR" id="PIRSR005639-2"/>
    </source>
</evidence>
<sequence>MVTIGVLALQGAVKEHIRMIEVSGACAVEVKRPEQLADVDGLILPGGESTTMRKLIDKYSFFEPLVQFGAAGKPVFGTCAGMILMARELTEQKDGHLGYMDMTVERNAFGRQRESFEADVSVKGIANDVRAVFIRAPLVKRVGDDVEVLAMFNEEMVAVRQGSFLACSFHPELTNDHRLHQFFIDMCKKHDVRAQ</sequence>
<protein>
    <recommendedName>
        <fullName evidence="10">Pyridoxal 5'-phosphate synthase subunit PdxT</fullName>
        <ecNumber evidence="10">4.3.3.6</ecNumber>
    </recommendedName>
    <alternativeName>
        <fullName evidence="10">Pdx2</fullName>
    </alternativeName>
    <alternativeName>
        <fullName evidence="10">Pyridoxal 5'-phosphate synthase glutaminase subunit</fullName>
        <ecNumber evidence="10">3.5.1.2</ecNumber>
    </alternativeName>
</protein>
<dbReference type="CDD" id="cd01749">
    <property type="entry name" value="GATase1_PB"/>
    <property type="match status" value="1"/>
</dbReference>
<evidence type="ECO:0000256" key="4">
    <source>
        <dbReference type="ARBA" id="ARBA00022962"/>
    </source>
</evidence>
<dbReference type="InterPro" id="IPR029062">
    <property type="entry name" value="Class_I_gatase-like"/>
</dbReference>
<dbReference type="UniPathway" id="UPA00245"/>
<feature type="binding site" evidence="10 12">
    <location>
        <position position="106"/>
    </location>
    <ligand>
        <name>L-glutamine</name>
        <dbReference type="ChEBI" id="CHEBI:58359"/>
    </ligand>
</feature>
<dbReference type="PANTHER" id="PTHR31559">
    <property type="entry name" value="PYRIDOXAL 5'-PHOSPHATE SYNTHASE SUBUNIT SNO"/>
    <property type="match status" value="1"/>
</dbReference>
<dbReference type="Proteomes" id="UP000242662">
    <property type="component" value="Unassembled WGS sequence"/>
</dbReference>
<keyword evidence="5 10" id="KW-0456">Lyase</keyword>
<organism evidence="13 14">
    <name type="scientific">Shouchella lonarensis</name>
    <dbReference type="NCBI Taxonomy" id="1464122"/>
    <lineage>
        <taxon>Bacteria</taxon>
        <taxon>Bacillati</taxon>
        <taxon>Bacillota</taxon>
        <taxon>Bacilli</taxon>
        <taxon>Bacillales</taxon>
        <taxon>Bacillaceae</taxon>
        <taxon>Shouchella</taxon>
    </lineage>
</organism>
<feature type="binding site" evidence="10 12">
    <location>
        <begin position="47"/>
        <end position="49"/>
    </location>
    <ligand>
        <name>L-glutamine</name>
        <dbReference type="ChEBI" id="CHEBI:58359"/>
    </ligand>
</feature>
<dbReference type="GO" id="GO:0006543">
    <property type="term" value="P:L-glutamine catabolic process"/>
    <property type="evidence" value="ECO:0007669"/>
    <property type="project" value="UniProtKB-UniRule"/>
</dbReference>
<dbReference type="InterPro" id="IPR002161">
    <property type="entry name" value="PdxT/SNO"/>
</dbReference>
<dbReference type="FunFam" id="3.40.50.880:FF:000010">
    <property type="entry name" value="uncharacterized protein LOC100176842 isoform X2"/>
    <property type="match status" value="1"/>
</dbReference>
<evidence type="ECO:0000313" key="13">
    <source>
        <dbReference type="EMBL" id="SDC46965.1"/>
    </source>
</evidence>
<evidence type="ECO:0000256" key="2">
    <source>
        <dbReference type="ARBA" id="ARBA00022801"/>
    </source>
</evidence>
<dbReference type="GO" id="GO:0005829">
    <property type="term" value="C:cytosol"/>
    <property type="evidence" value="ECO:0007669"/>
    <property type="project" value="TreeGrafter"/>
</dbReference>
<dbReference type="PROSITE" id="PS51130">
    <property type="entry name" value="PDXT_SNO_2"/>
    <property type="match status" value="1"/>
</dbReference>
<keyword evidence="14" id="KW-1185">Reference proteome</keyword>
<dbReference type="EC" id="4.3.3.6" evidence="10"/>
<evidence type="ECO:0000256" key="3">
    <source>
        <dbReference type="ARBA" id="ARBA00022898"/>
    </source>
</evidence>
<evidence type="ECO:0000256" key="7">
    <source>
        <dbReference type="ARBA" id="ARBA00049534"/>
    </source>
</evidence>
<proteinExistence type="inferred from homology"/>
<evidence type="ECO:0000256" key="5">
    <source>
        <dbReference type="ARBA" id="ARBA00023239"/>
    </source>
</evidence>
<dbReference type="NCBIfam" id="TIGR03800">
    <property type="entry name" value="PLP_synth_Pdx2"/>
    <property type="match status" value="1"/>
</dbReference>
<keyword evidence="3 10" id="KW-0663">Pyridoxal phosphate</keyword>